<feature type="region of interest" description="Disordered" evidence="1">
    <location>
        <begin position="476"/>
        <end position="512"/>
    </location>
</feature>
<feature type="region of interest" description="Disordered" evidence="1">
    <location>
        <begin position="975"/>
        <end position="998"/>
    </location>
</feature>
<sequence length="1012" mass="110692">MTMLDNTFARSEGGISDGLNMLERRGTAALGLGWLIAIILCGGVSLFIVVGFALAWRAQKRRGPLTITRTTASLPYEASGITAILRQRASTTKLTRRRMKIVRERSCLSDLNDDDGTMLGRFSAIRIPSLPVLPSLPSLPMLPSYGSLRRYHTSRRSYRRDKAWLDDEEAIEIGRVVAATYKPRPGSGSGWAGQKNPPALQPVGHKAMMQGVGVIGQEQNQRQQRLPDYQQHYQQQRQQQQQQNSTQQWPSNNHYANLYDQDEKSRHVEEEQSMPKKPSAVYSGDGAAAAPAKGGFTRPAGAVLARHPTCTDSDLRTILRSTEQRLRDGDRNRSRSPEKIATPQDSPTKTPRSVRSQQQHHQPHSGSPTRIPGSASGGMGARDGSATSISSAANSLIAHATEELELPGGMGSPSRLRGREWLPGDDAILQLTTPGLQQEDDEVEAAYIAHRDSAQSEYQKKIQQYQQQLQLYQQQQQQQQQYANSQRSPQRSPQREREQRRRSVDSDASSSLSTLYSVGDEVDDASIQAVVEGPDDAFVERNGVSELAPLRRTMTVSSDTLARHIDHDTMPPLYCIPPRKQSLSQQKQHSYHRMHKSLDGPRFAGALQPPLRDRAEEIVRPKSATMASPQLSLSESSYTDMSVDSTTMSLSSDGTITGETGETEVEALEMVEEMTTPVKHDRRRDSDVSSSPFSEADIVNMIIAAQSPKRQTTTKRALPVPPILMPPADGSITPTPLSPPPKSVARTASMRNAAVARQLSVTSSYYSNNDGNGNKNTSNNNNSINRNNGSVSRGPLANLSVATSVAELRRMNSLISIASNHSLTSITAAASVESMVEPLRTGLSDTTHLHGPRMGNRQYLNVGSPSRLDAVGGVRKTVVRPGGPRPKKSGPARSNTTTAAAAAPERPAKNPRRSLGNVRAPPALLASPEKESQDSGKENAGLGISHVQERRYEPYVPPVKSMRNPMVAELVAAAERRGDGKRGSVDSLGLYDKDGFLLPSPEREMHKKLLRM</sequence>
<keyword evidence="2" id="KW-0472">Membrane</keyword>
<dbReference type="AlphaFoldDB" id="A0A168CK65"/>
<keyword evidence="4" id="KW-1185">Reference proteome</keyword>
<feature type="region of interest" description="Disordered" evidence="1">
    <location>
        <begin position="764"/>
        <end position="795"/>
    </location>
</feature>
<comment type="caution">
    <text evidence="3">The sequence shown here is derived from an EMBL/GenBank/DDBJ whole genome shotgun (WGS) entry which is preliminary data.</text>
</comment>
<dbReference type="GeneID" id="30018320"/>
<feature type="compositionally biased region" description="Basic and acidic residues" evidence="1">
    <location>
        <begin position="975"/>
        <end position="984"/>
    </location>
</feature>
<feature type="compositionally biased region" description="Basic and acidic residues" evidence="1">
    <location>
        <begin position="315"/>
        <end position="338"/>
    </location>
</feature>
<feature type="transmembrane region" description="Helical" evidence="2">
    <location>
        <begin position="32"/>
        <end position="56"/>
    </location>
</feature>
<dbReference type="Proteomes" id="UP000076744">
    <property type="component" value="Unassembled WGS sequence"/>
</dbReference>
<feature type="region of interest" description="Disordered" evidence="1">
    <location>
        <begin position="184"/>
        <end position="203"/>
    </location>
</feature>
<feature type="compositionally biased region" description="Low complexity" evidence="1">
    <location>
        <begin position="476"/>
        <end position="492"/>
    </location>
</feature>
<feature type="compositionally biased region" description="Basic and acidic residues" evidence="1">
    <location>
        <begin position="261"/>
        <end position="274"/>
    </location>
</feature>
<feature type="region of interest" description="Disordered" evidence="1">
    <location>
        <begin position="708"/>
        <end position="744"/>
    </location>
</feature>
<organism evidence="3 4">
    <name type="scientific">Cordyceps fumosorosea (strain ARSEF 2679)</name>
    <name type="common">Isaria fumosorosea</name>
    <dbReference type="NCBI Taxonomy" id="1081104"/>
    <lineage>
        <taxon>Eukaryota</taxon>
        <taxon>Fungi</taxon>
        <taxon>Dikarya</taxon>
        <taxon>Ascomycota</taxon>
        <taxon>Pezizomycotina</taxon>
        <taxon>Sordariomycetes</taxon>
        <taxon>Hypocreomycetidae</taxon>
        <taxon>Hypocreales</taxon>
        <taxon>Cordycipitaceae</taxon>
        <taxon>Cordyceps</taxon>
    </lineage>
</organism>
<evidence type="ECO:0000256" key="1">
    <source>
        <dbReference type="SAM" id="MobiDB-lite"/>
    </source>
</evidence>
<feature type="compositionally biased region" description="Low complexity" evidence="1">
    <location>
        <begin position="223"/>
        <end position="248"/>
    </location>
</feature>
<feature type="region of interest" description="Disordered" evidence="1">
    <location>
        <begin position="845"/>
        <end position="919"/>
    </location>
</feature>
<evidence type="ECO:0000313" key="3">
    <source>
        <dbReference type="EMBL" id="OAA71477.1"/>
    </source>
</evidence>
<keyword evidence="2" id="KW-0812">Transmembrane</keyword>
<protein>
    <submittedName>
        <fullName evidence="3">Uncharacterized protein</fullName>
    </submittedName>
</protein>
<feature type="compositionally biased region" description="Low complexity" evidence="1">
    <location>
        <begin position="891"/>
        <end position="905"/>
    </location>
</feature>
<gene>
    <name evidence="3" type="ORF">ISF_02028</name>
</gene>
<feature type="region of interest" description="Disordered" evidence="1">
    <location>
        <begin position="218"/>
        <end position="294"/>
    </location>
</feature>
<feature type="compositionally biased region" description="Low complexity" evidence="1">
    <location>
        <begin position="764"/>
        <end position="794"/>
    </location>
</feature>
<evidence type="ECO:0000313" key="4">
    <source>
        <dbReference type="Proteomes" id="UP000076744"/>
    </source>
</evidence>
<feature type="compositionally biased region" description="Basic and acidic residues" evidence="1">
    <location>
        <begin position="493"/>
        <end position="505"/>
    </location>
</feature>
<feature type="compositionally biased region" description="Low complexity" evidence="1">
    <location>
        <begin position="284"/>
        <end position="294"/>
    </location>
</feature>
<dbReference type="STRING" id="1081104.A0A168CK65"/>
<dbReference type="EMBL" id="AZHB01000003">
    <property type="protein sequence ID" value="OAA71477.1"/>
    <property type="molecule type" value="Genomic_DNA"/>
</dbReference>
<evidence type="ECO:0000256" key="2">
    <source>
        <dbReference type="SAM" id="Phobius"/>
    </source>
</evidence>
<accession>A0A168CK65</accession>
<feature type="region of interest" description="Disordered" evidence="1">
    <location>
        <begin position="315"/>
        <end position="387"/>
    </location>
</feature>
<reference evidence="3 4" key="1">
    <citation type="journal article" date="2016" name="Genome Biol. Evol.">
        <title>Divergent and convergent evolution of fungal pathogenicity.</title>
        <authorList>
            <person name="Shang Y."/>
            <person name="Xiao G."/>
            <person name="Zheng P."/>
            <person name="Cen K."/>
            <person name="Zhan S."/>
            <person name="Wang C."/>
        </authorList>
    </citation>
    <scope>NUCLEOTIDE SEQUENCE [LARGE SCALE GENOMIC DNA]</scope>
    <source>
        <strain evidence="3 4">ARSEF 2679</strain>
    </source>
</reference>
<feature type="compositionally biased region" description="Low complexity" evidence="1">
    <location>
        <begin position="351"/>
        <end position="368"/>
    </location>
</feature>
<dbReference type="RefSeq" id="XP_018707358.1">
    <property type="nucleotide sequence ID" value="XM_018845635.1"/>
</dbReference>
<keyword evidence="2" id="KW-1133">Transmembrane helix</keyword>
<proteinExistence type="predicted"/>
<dbReference type="OrthoDB" id="4760011at2759"/>
<name>A0A168CK65_CORFA</name>